<accession>A0ACC0GTL2</accession>
<comment type="caution">
    <text evidence="1">The sequence shown here is derived from an EMBL/GenBank/DDBJ whole genome shotgun (WGS) entry which is preliminary data.</text>
</comment>
<name>A0ACC0GTL2_9ERIC</name>
<sequence>MSQVDRLYGWKVCRSTPLVKAMKQQSKDVQIEFNAKLSQVITQLKEQGLNTKLYYRNKEMGETYSTVPTCAISGEGIPDLLLLLVQWTQETMIEKLTYSNEVQGLEHAIAGTALYVVGPDDDLEDIKEAALEDMKSVLSRIGKTGLCDITILEVDIMRGLEPQTIESLNLLKRRNTEFIVALNKVDRLYGWKVCRSAPLVKAMKQQSKDVQIEFNAKLTQVITQLKEQGLNTKLYYRNKEMGETYSTVPTCAISGEGIPDLLLLLVQWTQETMIEKLTYSNEVQGLEYAIAGTALYVVGPDDDLEDIKEAALEDMKSVPSRIGKTGPKVAHGKPMPPSKV</sequence>
<evidence type="ECO:0000313" key="2">
    <source>
        <dbReference type="Proteomes" id="UP001060215"/>
    </source>
</evidence>
<evidence type="ECO:0000313" key="1">
    <source>
        <dbReference type="EMBL" id="KAI8003630.1"/>
    </source>
</evidence>
<proteinExistence type="predicted"/>
<keyword evidence="2" id="KW-1185">Reference proteome</keyword>
<keyword evidence="1" id="KW-0648">Protein biosynthesis</keyword>
<dbReference type="Proteomes" id="UP001060215">
    <property type="component" value="Chromosome 9"/>
</dbReference>
<gene>
    <name evidence="1" type="ORF">LOK49_LG08G01375</name>
</gene>
<keyword evidence="1" id="KW-0396">Initiation factor</keyword>
<reference evidence="1 2" key="1">
    <citation type="journal article" date="2022" name="Plant J.">
        <title>Chromosome-level genome of Camellia lanceoleosa provides a valuable resource for understanding genome evolution and self-incompatibility.</title>
        <authorList>
            <person name="Gong W."/>
            <person name="Xiao S."/>
            <person name="Wang L."/>
            <person name="Liao Z."/>
            <person name="Chang Y."/>
            <person name="Mo W."/>
            <person name="Hu G."/>
            <person name="Li W."/>
            <person name="Zhao G."/>
            <person name="Zhu H."/>
            <person name="Hu X."/>
            <person name="Ji K."/>
            <person name="Xiang X."/>
            <person name="Song Q."/>
            <person name="Yuan D."/>
            <person name="Jin S."/>
            <person name="Zhang L."/>
        </authorList>
    </citation>
    <scope>NUCLEOTIDE SEQUENCE [LARGE SCALE GENOMIC DNA]</scope>
    <source>
        <strain evidence="1">SQ_2022a</strain>
    </source>
</reference>
<protein>
    <submittedName>
        <fullName evidence="1">Eukaryotic translation initiation factor 5B</fullName>
    </submittedName>
</protein>
<dbReference type="EMBL" id="CM045766">
    <property type="protein sequence ID" value="KAI8003630.1"/>
    <property type="molecule type" value="Genomic_DNA"/>
</dbReference>
<organism evidence="1 2">
    <name type="scientific">Camellia lanceoleosa</name>
    <dbReference type="NCBI Taxonomy" id="1840588"/>
    <lineage>
        <taxon>Eukaryota</taxon>
        <taxon>Viridiplantae</taxon>
        <taxon>Streptophyta</taxon>
        <taxon>Embryophyta</taxon>
        <taxon>Tracheophyta</taxon>
        <taxon>Spermatophyta</taxon>
        <taxon>Magnoliopsida</taxon>
        <taxon>eudicotyledons</taxon>
        <taxon>Gunneridae</taxon>
        <taxon>Pentapetalae</taxon>
        <taxon>asterids</taxon>
        <taxon>Ericales</taxon>
        <taxon>Theaceae</taxon>
        <taxon>Camellia</taxon>
    </lineage>
</organism>